<proteinExistence type="predicted"/>
<organism evidence="2 3">
    <name type="scientific">Caenorhabditis briggsae</name>
    <dbReference type="NCBI Taxonomy" id="6238"/>
    <lineage>
        <taxon>Eukaryota</taxon>
        <taxon>Metazoa</taxon>
        <taxon>Ecdysozoa</taxon>
        <taxon>Nematoda</taxon>
        <taxon>Chromadorea</taxon>
        <taxon>Rhabditida</taxon>
        <taxon>Rhabditina</taxon>
        <taxon>Rhabditomorpha</taxon>
        <taxon>Rhabditoidea</taxon>
        <taxon>Rhabditidae</taxon>
        <taxon>Peloderinae</taxon>
        <taxon>Caenorhabditis</taxon>
    </lineage>
</organism>
<evidence type="ECO:0000256" key="1">
    <source>
        <dbReference type="SAM" id="MobiDB-lite"/>
    </source>
</evidence>
<name>A0AAE9JTR4_CAEBR</name>
<accession>A0AAE9JTR4</accession>
<evidence type="ECO:0000313" key="2">
    <source>
        <dbReference type="EMBL" id="UMM44251.1"/>
    </source>
</evidence>
<evidence type="ECO:0000313" key="3">
    <source>
        <dbReference type="Proteomes" id="UP000829354"/>
    </source>
</evidence>
<gene>
    <name evidence="2" type="ORF">L5515_019435</name>
</gene>
<reference evidence="2 3" key="1">
    <citation type="submission" date="2022-04" db="EMBL/GenBank/DDBJ databases">
        <title>Chromosome-level reference genomes for two strains of Caenorhabditis briggsae: an improved platform for comparative genomics.</title>
        <authorList>
            <person name="Stevens L."/>
            <person name="Andersen E."/>
        </authorList>
    </citation>
    <scope>NUCLEOTIDE SEQUENCE [LARGE SCALE GENOMIC DNA]</scope>
    <source>
        <strain evidence="2">VX34</strain>
        <tissue evidence="2">Whole-organism</tissue>
    </source>
</reference>
<dbReference type="Proteomes" id="UP000829354">
    <property type="component" value="Chromosome X"/>
</dbReference>
<dbReference type="AlphaFoldDB" id="A0AAE9JTR4"/>
<protein>
    <submittedName>
        <fullName evidence="2">Uncharacterized protein</fullName>
    </submittedName>
</protein>
<sequence>MSSSDAVKNLKVPRILVQKSVLCYQKLRLQDEFPKSCRPFTVTTSPVVKAGRESVRQNPEKSTRKMANDINTCHRLMETILNQKLYSSNMEDGVTDEEKPAAPEEKITTSPRRHASHFQAIFALFDEEKFAVEADENGKNGRIIATDFETLCKNKNFRI</sequence>
<dbReference type="EMBL" id="CP092625">
    <property type="protein sequence ID" value="UMM44251.1"/>
    <property type="molecule type" value="Genomic_DNA"/>
</dbReference>
<feature type="region of interest" description="Disordered" evidence="1">
    <location>
        <begin position="92"/>
        <end position="112"/>
    </location>
</feature>
<keyword evidence="3" id="KW-1185">Reference proteome</keyword>
<feature type="compositionally biased region" description="Basic and acidic residues" evidence="1">
    <location>
        <begin position="96"/>
        <end position="107"/>
    </location>
</feature>